<name>M0CR70_9EURY</name>
<sequence>MITVSLFASLVTRATPETVVAECRRCGTSVESDTSVCGTCGSEDIVRYSID</sequence>
<reference evidence="1 2" key="1">
    <citation type="journal article" date="2014" name="PLoS Genet.">
        <title>Phylogenetically driven sequencing of extremely halophilic archaea reveals strategies for static and dynamic osmo-response.</title>
        <authorList>
            <person name="Becker E.A."/>
            <person name="Seitzer P.M."/>
            <person name="Tritt A."/>
            <person name="Larsen D."/>
            <person name="Krusor M."/>
            <person name="Yao A.I."/>
            <person name="Wu D."/>
            <person name="Madern D."/>
            <person name="Eisen J.A."/>
            <person name="Darling A.E."/>
            <person name="Facciotti M.T."/>
        </authorList>
    </citation>
    <scope>NUCLEOTIDE SEQUENCE [LARGE SCALE GENOMIC DNA]</scope>
    <source>
        <strain evidence="1 2">2-9-1</strain>
    </source>
</reference>
<dbReference type="Proteomes" id="UP000011626">
    <property type="component" value="Unassembled WGS sequence"/>
</dbReference>
<accession>M0CR70</accession>
<dbReference type="STRING" id="797114.C475_11665"/>
<evidence type="ECO:0000313" key="1">
    <source>
        <dbReference type="EMBL" id="ELZ24892.1"/>
    </source>
</evidence>
<proteinExistence type="predicted"/>
<dbReference type="AlphaFoldDB" id="M0CR70"/>
<gene>
    <name evidence="1" type="ORF">C475_11665</name>
</gene>
<protein>
    <recommendedName>
        <fullName evidence="3">Small CPxCG-related zinc finger protein</fullName>
    </recommendedName>
</protein>
<evidence type="ECO:0008006" key="3">
    <source>
        <dbReference type="Google" id="ProtNLM"/>
    </source>
</evidence>
<comment type="caution">
    <text evidence="1">The sequence shown here is derived from an EMBL/GenBank/DDBJ whole genome shotgun (WGS) entry which is preliminary data.</text>
</comment>
<dbReference type="EMBL" id="AOIU01000028">
    <property type="protein sequence ID" value="ELZ24892.1"/>
    <property type="molecule type" value="Genomic_DNA"/>
</dbReference>
<evidence type="ECO:0000313" key="2">
    <source>
        <dbReference type="Proteomes" id="UP000011626"/>
    </source>
</evidence>
<keyword evidence="2" id="KW-1185">Reference proteome</keyword>
<organism evidence="1 2">
    <name type="scientific">Halosimplex carlsbadense 2-9-1</name>
    <dbReference type="NCBI Taxonomy" id="797114"/>
    <lineage>
        <taxon>Archaea</taxon>
        <taxon>Methanobacteriati</taxon>
        <taxon>Methanobacteriota</taxon>
        <taxon>Stenosarchaea group</taxon>
        <taxon>Halobacteria</taxon>
        <taxon>Halobacteriales</taxon>
        <taxon>Haloarculaceae</taxon>
        <taxon>Halosimplex</taxon>
    </lineage>
</organism>